<dbReference type="PROSITE" id="PS00018">
    <property type="entry name" value="EF_HAND_1"/>
    <property type="match status" value="2"/>
</dbReference>
<dbReference type="InterPro" id="IPR002048">
    <property type="entry name" value="EF_hand_dom"/>
</dbReference>
<feature type="compositionally biased region" description="Low complexity" evidence="1">
    <location>
        <begin position="157"/>
        <end position="170"/>
    </location>
</feature>
<name>A0A2W5MRF6_9BACT</name>
<dbReference type="AlphaFoldDB" id="A0A2W5MRF6"/>
<gene>
    <name evidence="3" type="ORF">DI551_11370</name>
</gene>
<protein>
    <recommendedName>
        <fullName evidence="2">EF-hand domain-containing protein</fullName>
    </recommendedName>
</protein>
<accession>A0A2W5MRF6</accession>
<dbReference type="EMBL" id="QFQB01000128">
    <property type="protein sequence ID" value="PZQ43812.1"/>
    <property type="molecule type" value="Genomic_DNA"/>
</dbReference>
<dbReference type="InterPro" id="IPR018247">
    <property type="entry name" value="EF_Hand_1_Ca_BS"/>
</dbReference>
<dbReference type="Pfam" id="PF13202">
    <property type="entry name" value="EF-hand_5"/>
    <property type="match status" value="2"/>
</dbReference>
<proteinExistence type="predicted"/>
<sequence length="170" mass="17866">MRGFFVSGMIHFSPFSSHGCNHIALFFCYSSPSKERRRIIMKKYAILTLTAAAALAVSLSSASAEGYTSKNPEKSSHTAIEFRKLDADKSGTLNRSEFEKMTDAAGSFKTLDSNRDNELTLSELQVAPDAATPASKASQGTSANTTGGTSGAGTYTGGSDDSGSGNTGRQ</sequence>
<dbReference type="Gene3D" id="1.10.238.10">
    <property type="entry name" value="EF-hand"/>
    <property type="match status" value="1"/>
</dbReference>
<dbReference type="Proteomes" id="UP000249417">
    <property type="component" value="Unassembled WGS sequence"/>
</dbReference>
<evidence type="ECO:0000313" key="4">
    <source>
        <dbReference type="Proteomes" id="UP000249417"/>
    </source>
</evidence>
<evidence type="ECO:0000313" key="3">
    <source>
        <dbReference type="EMBL" id="PZQ43812.1"/>
    </source>
</evidence>
<dbReference type="PROSITE" id="PS50222">
    <property type="entry name" value="EF_HAND_2"/>
    <property type="match status" value="1"/>
</dbReference>
<feature type="domain" description="EF-hand" evidence="2">
    <location>
        <begin position="82"/>
        <end position="108"/>
    </location>
</feature>
<reference evidence="3 4" key="1">
    <citation type="submission" date="2017-08" db="EMBL/GenBank/DDBJ databases">
        <title>Infants hospitalized years apart are colonized by the same room-sourced microbial strains.</title>
        <authorList>
            <person name="Brooks B."/>
            <person name="Olm M.R."/>
            <person name="Firek B.A."/>
            <person name="Baker R."/>
            <person name="Thomas B.C."/>
            <person name="Morowitz M.J."/>
            <person name="Banfield J.F."/>
        </authorList>
    </citation>
    <scope>NUCLEOTIDE SEQUENCE [LARGE SCALE GENOMIC DNA]</scope>
    <source>
        <strain evidence="3">S2_005_002_R2_29</strain>
    </source>
</reference>
<evidence type="ECO:0000259" key="2">
    <source>
        <dbReference type="PROSITE" id="PS50222"/>
    </source>
</evidence>
<organism evidence="3 4">
    <name type="scientific">Micavibrio aeruginosavorus</name>
    <dbReference type="NCBI Taxonomy" id="349221"/>
    <lineage>
        <taxon>Bacteria</taxon>
        <taxon>Pseudomonadati</taxon>
        <taxon>Bdellovibrionota</taxon>
        <taxon>Bdellovibrionia</taxon>
        <taxon>Bdellovibrionales</taxon>
        <taxon>Pseudobdellovibrionaceae</taxon>
        <taxon>Micavibrio</taxon>
    </lineage>
</organism>
<dbReference type="InterPro" id="IPR011992">
    <property type="entry name" value="EF-hand-dom_pair"/>
</dbReference>
<dbReference type="SUPFAM" id="SSF47473">
    <property type="entry name" value="EF-hand"/>
    <property type="match status" value="1"/>
</dbReference>
<comment type="caution">
    <text evidence="3">The sequence shown here is derived from an EMBL/GenBank/DDBJ whole genome shotgun (WGS) entry which is preliminary data.</text>
</comment>
<evidence type="ECO:0000256" key="1">
    <source>
        <dbReference type="SAM" id="MobiDB-lite"/>
    </source>
</evidence>
<feature type="region of interest" description="Disordered" evidence="1">
    <location>
        <begin position="123"/>
        <end position="170"/>
    </location>
</feature>
<dbReference type="GO" id="GO:0005509">
    <property type="term" value="F:calcium ion binding"/>
    <property type="evidence" value="ECO:0007669"/>
    <property type="project" value="InterPro"/>
</dbReference>